<evidence type="ECO:0000313" key="1">
    <source>
        <dbReference type="EMBL" id="MFC6713201.1"/>
    </source>
</evidence>
<dbReference type="InterPro" id="IPR011335">
    <property type="entry name" value="Restrct_endonuc-II-like"/>
</dbReference>
<comment type="caution">
    <text evidence="1">The sequence shown here is derived from an EMBL/GenBank/DDBJ whole genome shotgun (WGS) entry which is preliminary data.</text>
</comment>
<dbReference type="EMBL" id="JBHSWJ010000002">
    <property type="protein sequence ID" value="MFC6713201.1"/>
    <property type="molecule type" value="Genomic_DNA"/>
</dbReference>
<proteinExistence type="predicted"/>
<dbReference type="SUPFAM" id="SSF52980">
    <property type="entry name" value="Restriction endonuclease-like"/>
    <property type="match status" value="1"/>
</dbReference>
<gene>
    <name evidence="1" type="ORF">ACFQBT_04780</name>
</gene>
<reference evidence="2" key="1">
    <citation type="journal article" date="2019" name="Int. J. Syst. Evol. Microbiol.">
        <title>The Global Catalogue of Microorganisms (GCM) 10K type strain sequencing project: providing services to taxonomists for standard genome sequencing and annotation.</title>
        <authorList>
            <consortium name="The Broad Institute Genomics Platform"/>
            <consortium name="The Broad Institute Genome Sequencing Center for Infectious Disease"/>
            <person name="Wu L."/>
            <person name="Ma J."/>
        </authorList>
    </citation>
    <scope>NUCLEOTIDE SEQUENCE [LARGE SCALE GENOMIC DNA]</scope>
    <source>
        <strain evidence="2">NBRC 106593</strain>
    </source>
</reference>
<dbReference type="Gene3D" id="3.40.960.10">
    <property type="entry name" value="VSR Endonuclease"/>
    <property type="match status" value="1"/>
</dbReference>
<accession>A0ABW2AQ44</accession>
<sequence>MPPRFFTRQELLAAGVPANQLRPGGTFQRVLHNLYVREDRTDFYTLVDAALHLAPADAIVSHHTAAMLWGGIVPSSSTIHLTVGPATLLRMAGVTAHRVKDRTHVMLNRRRVTAPMRTFVDLAVNLELVDLVIFGDTLVHKNQVTVEQLRAAAAVATGRGARRARMAAELVRAGSESVRETRTRLLIVLAGLPEPVRQLRIRDETGAVRTRPDLAYPEWKIAIYYDGDTHFDSTQQRQKDNVQREWLARNGWQCVTIYARDLFNDPTGVLARIEAAIRANGGSARVKSIAWQRHFLVMK</sequence>
<dbReference type="RefSeq" id="WP_377820790.1">
    <property type="nucleotide sequence ID" value="NZ_JBHSWJ010000002.1"/>
</dbReference>
<dbReference type="Proteomes" id="UP001596356">
    <property type="component" value="Unassembled WGS sequence"/>
</dbReference>
<evidence type="ECO:0008006" key="3">
    <source>
        <dbReference type="Google" id="ProtNLM"/>
    </source>
</evidence>
<evidence type="ECO:0000313" key="2">
    <source>
        <dbReference type="Proteomes" id="UP001596356"/>
    </source>
</evidence>
<name>A0ABW2AQ44_9MICO</name>
<organism evidence="1 2">
    <name type="scientific">Branchiibius cervicis</name>
    <dbReference type="NCBI Taxonomy" id="908252"/>
    <lineage>
        <taxon>Bacteria</taxon>
        <taxon>Bacillati</taxon>
        <taxon>Actinomycetota</taxon>
        <taxon>Actinomycetes</taxon>
        <taxon>Micrococcales</taxon>
        <taxon>Dermacoccaceae</taxon>
        <taxon>Branchiibius</taxon>
    </lineage>
</organism>
<keyword evidence="2" id="KW-1185">Reference proteome</keyword>
<protein>
    <recommendedName>
        <fullName evidence="3">DUF559 domain-containing protein</fullName>
    </recommendedName>
</protein>